<keyword evidence="2" id="KW-1185">Reference proteome</keyword>
<dbReference type="EMBL" id="ML741791">
    <property type="protein sequence ID" value="KAE8327619.1"/>
    <property type="molecule type" value="Genomic_DNA"/>
</dbReference>
<protein>
    <submittedName>
        <fullName evidence="1">Uncharacterized protein</fullName>
    </submittedName>
</protein>
<name>A0A5N6X666_9EURO</name>
<organism evidence="1 2">
    <name type="scientific">Aspergillus sergii</name>
    <dbReference type="NCBI Taxonomy" id="1034303"/>
    <lineage>
        <taxon>Eukaryota</taxon>
        <taxon>Fungi</taxon>
        <taxon>Dikarya</taxon>
        <taxon>Ascomycota</taxon>
        <taxon>Pezizomycotina</taxon>
        <taxon>Eurotiomycetes</taxon>
        <taxon>Eurotiomycetidae</taxon>
        <taxon>Eurotiales</taxon>
        <taxon>Aspergillaceae</taxon>
        <taxon>Aspergillus</taxon>
        <taxon>Aspergillus subgen. Circumdati</taxon>
    </lineage>
</organism>
<evidence type="ECO:0000313" key="1">
    <source>
        <dbReference type="EMBL" id="KAE8327619.1"/>
    </source>
</evidence>
<evidence type="ECO:0000313" key="2">
    <source>
        <dbReference type="Proteomes" id="UP000325945"/>
    </source>
</evidence>
<gene>
    <name evidence="1" type="ORF">BDV39DRAFT_79351</name>
</gene>
<accession>A0A5N6X666</accession>
<sequence>MDALSVLQTTAAACVFTSLIRISMNGIPDRIHRGNTALCQPCSAVHNQQWSQDQLHGRAPVSSPRCYACCRCCRGKHQYCVESMGVEDRCLVLACTGSCYPSLSETLHSWTCGILQNLWILLLGRAR</sequence>
<dbReference type="Proteomes" id="UP000325945">
    <property type="component" value="Unassembled WGS sequence"/>
</dbReference>
<dbReference type="AlphaFoldDB" id="A0A5N6X666"/>
<proteinExistence type="predicted"/>
<reference evidence="2" key="1">
    <citation type="submission" date="2019-04" db="EMBL/GenBank/DDBJ databases">
        <title>Friends and foes A comparative genomics studyof 23 Aspergillus species from section Flavi.</title>
        <authorList>
            <consortium name="DOE Joint Genome Institute"/>
            <person name="Kjaerbolling I."/>
            <person name="Vesth T."/>
            <person name="Frisvad J.C."/>
            <person name="Nybo J.L."/>
            <person name="Theobald S."/>
            <person name="Kildgaard S."/>
            <person name="Isbrandt T."/>
            <person name="Kuo A."/>
            <person name="Sato A."/>
            <person name="Lyhne E.K."/>
            <person name="Kogle M.E."/>
            <person name="Wiebenga A."/>
            <person name="Kun R.S."/>
            <person name="Lubbers R.J."/>
            <person name="Makela M.R."/>
            <person name="Barry K."/>
            <person name="Chovatia M."/>
            <person name="Clum A."/>
            <person name="Daum C."/>
            <person name="Haridas S."/>
            <person name="He G."/>
            <person name="LaButti K."/>
            <person name="Lipzen A."/>
            <person name="Mondo S."/>
            <person name="Riley R."/>
            <person name="Salamov A."/>
            <person name="Simmons B.A."/>
            <person name="Magnuson J.K."/>
            <person name="Henrissat B."/>
            <person name="Mortensen U.H."/>
            <person name="Larsen T.O."/>
            <person name="Devries R.P."/>
            <person name="Grigoriev I.V."/>
            <person name="Machida M."/>
            <person name="Baker S.E."/>
            <person name="Andersen M.R."/>
        </authorList>
    </citation>
    <scope>NUCLEOTIDE SEQUENCE [LARGE SCALE GENOMIC DNA]</scope>
    <source>
        <strain evidence="2">CBS 130017</strain>
    </source>
</reference>